<protein>
    <submittedName>
        <fullName evidence="1">Uncharacterized protein</fullName>
    </submittedName>
</protein>
<keyword evidence="2" id="KW-1185">Reference proteome</keyword>
<accession>A0AAV7PF67</accession>
<dbReference type="Proteomes" id="UP001066276">
    <property type="component" value="Chromosome 7"/>
</dbReference>
<name>A0AAV7PF67_PLEWA</name>
<sequence>MKDTRSFCPGLNDQDFEPRRLGAAIRLRALRCNSQRAETGEEAHQQQSLAVFRHSTGKSIPVRRPETGELRTAGLTRPPCGRLQVAFFFQL</sequence>
<proteinExistence type="predicted"/>
<evidence type="ECO:0000313" key="1">
    <source>
        <dbReference type="EMBL" id="KAJ1126957.1"/>
    </source>
</evidence>
<dbReference type="EMBL" id="JANPWB010000011">
    <property type="protein sequence ID" value="KAJ1126957.1"/>
    <property type="molecule type" value="Genomic_DNA"/>
</dbReference>
<organism evidence="1 2">
    <name type="scientific">Pleurodeles waltl</name>
    <name type="common">Iberian ribbed newt</name>
    <dbReference type="NCBI Taxonomy" id="8319"/>
    <lineage>
        <taxon>Eukaryota</taxon>
        <taxon>Metazoa</taxon>
        <taxon>Chordata</taxon>
        <taxon>Craniata</taxon>
        <taxon>Vertebrata</taxon>
        <taxon>Euteleostomi</taxon>
        <taxon>Amphibia</taxon>
        <taxon>Batrachia</taxon>
        <taxon>Caudata</taxon>
        <taxon>Salamandroidea</taxon>
        <taxon>Salamandridae</taxon>
        <taxon>Pleurodelinae</taxon>
        <taxon>Pleurodeles</taxon>
    </lineage>
</organism>
<reference evidence="1" key="1">
    <citation type="journal article" date="2022" name="bioRxiv">
        <title>Sequencing and chromosome-scale assembly of the giantPleurodeles waltlgenome.</title>
        <authorList>
            <person name="Brown T."/>
            <person name="Elewa A."/>
            <person name="Iarovenko S."/>
            <person name="Subramanian E."/>
            <person name="Araus A.J."/>
            <person name="Petzold A."/>
            <person name="Susuki M."/>
            <person name="Suzuki K.-i.T."/>
            <person name="Hayashi T."/>
            <person name="Toyoda A."/>
            <person name="Oliveira C."/>
            <person name="Osipova E."/>
            <person name="Leigh N.D."/>
            <person name="Simon A."/>
            <person name="Yun M.H."/>
        </authorList>
    </citation>
    <scope>NUCLEOTIDE SEQUENCE</scope>
    <source>
        <strain evidence="1">20211129_DDA</strain>
        <tissue evidence="1">Liver</tissue>
    </source>
</reference>
<gene>
    <name evidence="1" type="ORF">NDU88_005363</name>
</gene>
<dbReference type="AlphaFoldDB" id="A0AAV7PF67"/>
<comment type="caution">
    <text evidence="1">The sequence shown here is derived from an EMBL/GenBank/DDBJ whole genome shotgun (WGS) entry which is preliminary data.</text>
</comment>
<evidence type="ECO:0000313" key="2">
    <source>
        <dbReference type="Proteomes" id="UP001066276"/>
    </source>
</evidence>